<evidence type="ECO:0000313" key="3">
    <source>
        <dbReference type="Proteomes" id="UP000261640"/>
    </source>
</evidence>
<sequence>LPPPPNERPPEKMMKVKMNSLPPTTHPRRPLPPPPPSGRNVGGGSMRSSPASPPIGRSGPETPRGGLGGRPPLPPERPGTGGAPPPPPPMGNGFQNSHHNQFQDELECRFSFHPVSDFPPPEPYVPFQKTYPSKIAKTDGSGKKERGAPPLPPIPR</sequence>
<evidence type="ECO:0000256" key="1">
    <source>
        <dbReference type="SAM" id="MobiDB-lite"/>
    </source>
</evidence>
<dbReference type="InParanoid" id="A0A7N8WVJ1"/>
<feature type="region of interest" description="Disordered" evidence="1">
    <location>
        <begin position="1"/>
        <end position="156"/>
    </location>
</feature>
<reference evidence="2" key="2">
    <citation type="submission" date="2025-09" db="UniProtKB">
        <authorList>
            <consortium name="Ensembl"/>
        </authorList>
    </citation>
    <scope>IDENTIFICATION</scope>
</reference>
<evidence type="ECO:0000313" key="2">
    <source>
        <dbReference type="Ensembl" id="ENSMAMP00000041187.1"/>
    </source>
</evidence>
<dbReference type="Ensembl" id="ENSMAMT00000069795.1">
    <property type="protein sequence ID" value="ENSMAMP00000041187.1"/>
    <property type="gene ID" value="ENSMAMG00000025775.1"/>
</dbReference>
<organism evidence="2 3">
    <name type="scientific">Mastacembelus armatus</name>
    <name type="common">zig-zag eel</name>
    <dbReference type="NCBI Taxonomy" id="205130"/>
    <lineage>
        <taxon>Eukaryota</taxon>
        <taxon>Metazoa</taxon>
        <taxon>Chordata</taxon>
        <taxon>Craniata</taxon>
        <taxon>Vertebrata</taxon>
        <taxon>Euteleostomi</taxon>
        <taxon>Actinopterygii</taxon>
        <taxon>Neopterygii</taxon>
        <taxon>Teleostei</taxon>
        <taxon>Neoteleostei</taxon>
        <taxon>Acanthomorphata</taxon>
        <taxon>Anabantaria</taxon>
        <taxon>Synbranchiformes</taxon>
        <taxon>Mastacembelidae</taxon>
        <taxon>Mastacembelus</taxon>
    </lineage>
</organism>
<dbReference type="Proteomes" id="UP000261640">
    <property type="component" value="Unplaced"/>
</dbReference>
<proteinExistence type="predicted"/>
<feature type="compositionally biased region" description="Basic and acidic residues" evidence="1">
    <location>
        <begin position="136"/>
        <end position="147"/>
    </location>
</feature>
<name>A0A7N8WVJ1_9TELE</name>
<feature type="compositionally biased region" description="Pro residues" evidence="1">
    <location>
        <begin position="71"/>
        <end position="90"/>
    </location>
</feature>
<reference evidence="2" key="1">
    <citation type="submission" date="2025-08" db="UniProtKB">
        <authorList>
            <consortium name="Ensembl"/>
        </authorList>
    </citation>
    <scope>IDENTIFICATION</scope>
</reference>
<accession>A0A7N8WVJ1</accession>
<dbReference type="GeneTree" id="ENSGT00910000144296"/>
<dbReference type="AlphaFoldDB" id="A0A7N8WVJ1"/>
<protein>
    <recommendedName>
        <fullName evidence="4">WAS/WASL interacting protein family member 1</fullName>
    </recommendedName>
</protein>
<keyword evidence="3" id="KW-1185">Reference proteome</keyword>
<evidence type="ECO:0008006" key="4">
    <source>
        <dbReference type="Google" id="ProtNLM"/>
    </source>
</evidence>